<reference evidence="1 2" key="1">
    <citation type="submission" date="2018-01" db="EMBL/GenBank/DDBJ databases">
        <title>Complete genome sequence of Bacteriovorax stolpii DSM12778.</title>
        <authorList>
            <person name="Tang B."/>
            <person name="Chang J."/>
        </authorList>
    </citation>
    <scope>NUCLEOTIDE SEQUENCE [LARGE SCALE GENOMIC DNA]</scope>
    <source>
        <strain evidence="1 2">DSM 12778</strain>
    </source>
</reference>
<dbReference type="OrthoDB" id="7067875at2"/>
<dbReference type="Proteomes" id="UP000235584">
    <property type="component" value="Chromosome"/>
</dbReference>
<dbReference type="KEGG" id="bsto:C0V70_16335"/>
<accession>A0A2K9NVW3</accession>
<proteinExistence type="predicted"/>
<keyword evidence="2" id="KW-1185">Reference proteome</keyword>
<dbReference type="AlphaFoldDB" id="A0A2K9NVW3"/>
<dbReference type="RefSeq" id="WP_102244937.1">
    <property type="nucleotide sequence ID" value="NZ_CP025704.1"/>
</dbReference>
<organism evidence="1 2">
    <name type="scientific">Bacteriovorax stolpii</name>
    <name type="common">Bdellovibrio stolpii</name>
    <dbReference type="NCBI Taxonomy" id="960"/>
    <lineage>
        <taxon>Bacteria</taxon>
        <taxon>Pseudomonadati</taxon>
        <taxon>Bdellovibrionota</taxon>
        <taxon>Bacteriovoracia</taxon>
        <taxon>Bacteriovoracales</taxon>
        <taxon>Bacteriovoracaceae</taxon>
        <taxon>Bacteriovorax</taxon>
    </lineage>
</organism>
<gene>
    <name evidence="1" type="ORF">C0V70_16335</name>
</gene>
<dbReference type="EMBL" id="CP025704">
    <property type="protein sequence ID" value="AUN99646.1"/>
    <property type="molecule type" value="Genomic_DNA"/>
</dbReference>
<protein>
    <submittedName>
        <fullName evidence="1">Uncharacterized protein</fullName>
    </submittedName>
</protein>
<evidence type="ECO:0000313" key="1">
    <source>
        <dbReference type="EMBL" id="AUN99646.1"/>
    </source>
</evidence>
<sequence length="223" mass="25937">MKLFEKVMYPVLVLLIFFYMYHARNNPMYFESELAVEGGPLQWLIISTLLFASVMCFYRASILKPFRGGVFAACSVFTGIVFLAFALDEMSWGQIIFHYPTPEFIRVRNALGEMNIRHLVIAGFEITDIIFTLGIKILATLYFIVLPFFYSRLEQIKNFVNRFAIPLPRYTQTGAYAVAAILMSFIPSALRYIVFELVFYWILVLMMYNPLNDEVFSRKSLVR</sequence>
<name>A0A2K9NVW3_BACTC</name>
<evidence type="ECO:0000313" key="2">
    <source>
        <dbReference type="Proteomes" id="UP000235584"/>
    </source>
</evidence>